<organism evidence="1 2">
    <name type="scientific">Mucilaginibacter gossypii</name>
    <dbReference type="NCBI Taxonomy" id="551996"/>
    <lineage>
        <taxon>Bacteria</taxon>
        <taxon>Pseudomonadati</taxon>
        <taxon>Bacteroidota</taxon>
        <taxon>Sphingobacteriia</taxon>
        <taxon>Sphingobacteriales</taxon>
        <taxon>Sphingobacteriaceae</taxon>
        <taxon>Mucilaginibacter</taxon>
    </lineage>
</organism>
<evidence type="ECO:0008006" key="3">
    <source>
        <dbReference type="Google" id="ProtNLM"/>
    </source>
</evidence>
<sequence length="114" mass="13204">MTRSNLYITLTNGEAIICVADSSSAPEQGYIVESLLLPLLSLSNTEAELALLSEHCTMNELRTNATYRYEINLQTKNVAFFEERYFFKTDIYRRGEDLTRRYTDYLLTIENKSL</sequence>
<evidence type="ECO:0000313" key="2">
    <source>
        <dbReference type="Proteomes" id="UP000199705"/>
    </source>
</evidence>
<proteinExistence type="predicted"/>
<protein>
    <recommendedName>
        <fullName evidence="3">Penicillin-binding protein</fullName>
    </recommendedName>
</protein>
<dbReference type="EMBL" id="FNCG01000008">
    <property type="protein sequence ID" value="SDH29379.1"/>
    <property type="molecule type" value="Genomic_DNA"/>
</dbReference>
<dbReference type="Proteomes" id="UP000199705">
    <property type="component" value="Unassembled WGS sequence"/>
</dbReference>
<dbReference type="STRING" id="551996.SAMN05192573_108132"/>
<keyword evidence="2" id="KW-1185">Reference proteome</keyword>
<gene>
    <name evidence="1" type="ORF">SAMN05192573_108132</name>
</gene>
<name>A0A1G8B810_9SPHI</name>
<reference evidence="2" key="1">
    <citation type="submission" date="2016-10" db="EMBL/GenBank/DDBJ databases">
        <authorList>
            <person name="Varghese N."/>
            <person name="Submissions S."/>
        </authorList>
    </citation>
    <scope>NUCLEOTIDE SEQUENCE [LARGE SCALE GENOMIC DNA]</scope>
    <source>
        <strain evidence="2">Gh-67</strain>
    </source>
</reference>
<dbReference type="RefSeq" id="WP_091169415.1">
    <property type="nucleotide sequence ID" value="NZ_FNCG01000008.1"/>
</dbReference>
<dbReference type="AlphaFoldDB" id="A0A1G8B810"/>
<evidence type="ECO:0000313" key="1">
    <source>
        <dbReference type="EMBL" id="SDH29379.1"/>
    </source>
</evidence>
<accession>A0A1G8B810</accession>